<dbReference type="EnsemblPlants" id="Pp3c14_8000V3.1">
    <property type="protein sequence ID" value="PAC:32960370.CDS.1"/>
    <property type="gene ID" value="Pp3c14_8000"/>
</dbReference>
<reference evidence="1 3" key="2">
    <citation type="journal article" date="2018" name="Plant J.">
        <title>The Physcomitrella patens chromosome-scale assembly reveals moss genome structure and evolution.</title>
        <authorList>
            <person name="Lang D."/>
            <person name="Ullrich K.K."/>
            <person name="Murat F."/>
            <person name="Fuchs J."/>
            <person name="Jenkins J."/>
            <person name="Haas F.B."/>
            <person name="Piednoel M."/>
            <person name="Gundlach H."/>
            <person name="Van Bel M."/>
            <person name="Meyberg R."/>
            <person name="Vives C."/>
            <person name="Morata J."/>
            <person name="Symeonidi A."/>
            <person name="Hiss M."/>
            <person name="Muchero W."/>
            <person name="Kamisugi Y."/>
            <person name="Saleh O."/>
            <person name="Blanc G."/>
            <person name="Decker E.L."/>
            <person name="van Gessel N."/>
            <person name="Grimwood J."/>
            <person name="Hayes R.D."/>
            <person name="Graham S.W."/>
            <person name="Gunter L.E."/>
            <person name="McDaniel S.F."/>
            <person name="Hoernstein S.N.W."/>
            <person name="Larsson A."/>
            <person name="Li F.W."/>
            <person name="Perroud P.F."/>
            <person name="Phillips J."/>
            <person name="Ranjan P."/>
            <person name="Rokshar D.S."/>
            <person name="Rothfels C.J."/>
            <person name="Schneider L."/>
            <person name="Shu S."/>
            <person name="Stevenson D.W."/>
            <person name="Thummler F."/>
            <person name="Tillich M."/>
            <person name="Villarreal Aguilar J.C."/>
            <person name="Widiez T."/>
            <person name="Wong G.K."/>
            <person name="Wymore A."/>
            <person name="Zhang Y."/>
            <person name="Zimmer A.D."/>
            <person name="Quatrano R.S."/>
            <person name="Mayer K.F.X."/>
            <person name="Goodstein D."/>
            <person name="Casacuberta J.M."/>
            <person name="Vandepoele K."/>
            <person name="Reski R."/>
            <person name="Cuming A.C."/>
            <person name="Tuskan G.A."/>
            <person name="Maumus F."/>
            <person name="Salse J."/>
            <person name="Schmutz J."/>
            <person name="Rensing S.A."/>
        </authorList>
    </citation>
    <scope>NUCLEOTIDE SEQUENCE [LARGE SCALE GENOMIC DNA]</scope>
    <source>
        <strain evidence="2 3">cv. Gransden 2004</strain>
    </source>
</reference>
<sequence length="108" mass="12176">MTPSSRVVMSRPRQFLLRVLAEETRKKGRDATPALQKFLPCRPRLIAFIEESDVCADPDLLIKLCFGLQYYAQMLPNTIKPSRTCHACCVPSPCDHVLSLLMCIVLVV</sequence>
<dbReference type="Proteomes" id="UP000006727">
    <property type="component" value="Chromosome 14"/>
</dbReference>
<reference evidence="2" key="3">
    <citation type="submission" date="2020-12" db="UniProtKB">
        <authorList>
            <consortium name="EnsemblPlants"/>
        </authorList>
    </citation>
    <scope>IDENTIFICATION</scope>
</reference>
<evidence type="ECO:0000313" key="2">
    <source>
        <dbReference type="EnsemblPlants" id="PAC:32960370.CDS.1"/>
    </source>
</evidence>
<dbReference type="EMBL" id="ABEU02000014">
    <property type="protein sequence ID" value="PNR40780.1"/>
    <property type="molecule type" value="Genomic_DNA"/>
</dbReference>
<dbReference type="EnsemblPlants" id="Pp3c14_8000V3.2">
    <property type="protein sequence ID" value="PAC:32960371.CDS.1"/>
    <property type="gene ID" value="Pp3c14_8000"/>
</dbReference>
<keyword evidence="3" id="KW-1185">Reference proteome</keyword>
<gene>
    <name evidence="1" type="ORF">PHYPA_018183</name>
</gene>
<dbReference type="Gramene" id="Pp3c14_8000V3.2">
    <property type="protein sequence ID" value="PAC:32960371.CDS.1"/>
    <property type="gene ID" value="Pp3c14_8000"/>
</dbReference>
<reference evidence="1 3" key="1">
    <citation type="journal article" date="2008" name="Science">
        <title>The Physcomitrella genome reveals evolutionary insights into the conquest of land by plants.</title>
        <authorList>
            <person name="Rensing S."/>
            <person name="Lang D."/>
            <person name="Zimmer A."/>
            <person name="Terry A."/>
            <person name="Salamov A."/>
            <person name="Shapiro H."/>
            <person name="Nishiyama T."/>
            <person name="Perroud P.-F."/>
            <person name="Lindquist E."/>
            <person name="Kamisugi Y."/>
            <person name="Tanahashi T."/>
            <person name="Sakakibara K."/>
            <person name="Fujita T."/>
            <person name="Oishi K."/>
            <person name="Shin-I T."/>
            <person name="Kuroki Y."/>
            <person name="Toyoda A."/>
            <person name="Suzuki Y."/>
            <person name="Hashimoto A."/>
            <person name="Yamaguchi K."/>
            <person name="Sugano A."/>
            <person name="Kohara Y."/>
            <person name="Fujiyama A."/>
            <person name="Anterola A."/>
            <person name="Aoki S."/>
            <person name="Ashton N."/>
            <person name="Barbazuk W.B."/>
            <person name="Barker E."/>
            <person name="Bennetzen J."/>
            <person name="Bezanilla M."/>
            <person name="Blankenship R."/>
            <person name="Cho S.H."/>
            <person name="Dutcher S."/>
            <person name="Estelle M."/>
            <person name="Fawcett J.A."/>
            <person name="Gundlach H."/>
            <person name="Hanada K."/>
            <person name="Heyl A."/>
            <person name="Hicks K.A."/>
            <person name="Hugh J."/>
            <person name="Lohr M."/>
            <person name="Mayer K."/>
            <person name="Melkozernov A."/>
            <person name="Murata T."/>
            <person name="Nelson D."/>
            <person name="Pils B."/>
            <person name="Prigge M."/>
            <person name="Reiss B."/>
            <person name="Renner T."/>
            <person name="Rombauts S."/>
            <person name="Rushton P."/>
            <person name="Sanderfoot A."/>
            <person name="Schween G."/>
            <person name="Shiu S.-H."/>
            <person name="Stueber K."/>
            <person name="Theodoulou F.L."/>
            <person name="Tu H."/>
            <person name="Van de Peer Y."/>
            <person name="Verrier P.J."/>
            <person name="Waters E."/>
            <person name="Wood A."/>
            <person name="Yang L."/>
            <person name="Cove D."/>
            <person name="Cuming A."/>
            <person name="Hasebe M."/>
            <person name="Lucas S."/>
            <person name="Mishler D.B."/>
            <person name="Reski R."/>
            <person name="Grigoriev I."/>
            <person name="Quatrano R.S."/>
            <person name="Boore J.L."/>
        </authorList>
    </citation>
    <scope>NUCLEOTIDE SEQUENCE [LARGE SCALE GENOMIC DNA]</scope>
    <source>
        <strain evidence="2 3">cv. Gransden 2004</strain>
    </source>
</reference>
<dbReference type="InParanoid" id="A0A2K1JGU1"/>
<dbReference type="Gramene" id="Pp3c14_8000V3.1">
    <property type="protein sequence ID" value="PAC:32960370.CDS.1"/>
    <property type="gene ID" value="Pp3c14_8000"/>
</dbReference>
<accession>A0A2K1JGU1</accession>
<protein>
    <submittedName>
        <fullName evidence="1 2">Uncharacterized protein</fullName>
    </submittedName>
</protein>
<evidence type="ECO:0000313" key="1">
    <source>
        <dbReference type="EMBL" id="PNR40780.1"/>
    </source>
</evidence>
<dbReference type="AlphaFoldDB" id="A0A2K1JGU1"/>
<proteinExistence type="predicted"/>
<evidence type="ECO:0000313" key="3">
    <source>
        <dbReference type="Proteomes" id="UP000006727"/>
    </source>
</evidence>
<dbReference type="PaxDb" id="3218-PP1S79_206V6.1"/>
<name>A0A2K1JGU1_PHYPA</name>
<organism evidence="1">
    <name type="scientific">Physcomitrium patens</name>
    <name type="common">Spreading-leaved earth moss</name>
    <name type="synonym">Physcomitrella patens</name>
    <dbReference type="NCBI Taxonomy" id="3218"/>
    <lineage>
        <taxon>Eukaryota</taxon>
        <taxon>Viridiplantae</taxon>
        <taxon>Streptophyta</taxon>
        <taxon>Embryophyta</taxon>
        <taxon>Bryophyta</taxon>
        <taxon>Bryophytina</taxon>
        <taxon>Bryopsida</taxon>
        <taxon>Funariidae</taxon>
        <taxon>Funariales</taxon>
        <taxon>Funariaceae</taxon>
        <taxon>Physcomitrium</taxon>
    </lineage>
</organism>